<dbReference type="EMBL" id="AP022853">
    <property type="protein sequence ID" value="BCB26293.1"/>
    <property type="molecule type" value="Genomic_DNA"/>
</dbReference>
<evidence type="ECO:0000313" key="2">
    <source>
        <dbReference type="Proteomes" id="UP000502260"/>
    </source>
</evidence>
<dbReference type="KEGG" id="slac:SKTS_11790"/>
<keyword evidence="2" id="KW-1185">Reference proteome</keyword>
<proteinExistence type="predicted"/>
<evidence type="ECO:0000313" key="1">
    <source>
        <dbReference type="EMBL" id="BCB26293.1"/>
    </source>
</evidence>
<dbReference type="AlphaFoldDB" id="A0A6F8V8Y3"/>
<organism evidence="1 2">
    <name type="scientific">Sulfurimicrobium lacus</name>
    <dbReference type="NCBI Taxonomy" id="2715678"/>
    <lineage>
        <taxon>Bacteria</taxon>
        <taxon>Pseudomonadati</taxon>
        <taxon>Pseudomonadota</taxon>
        <taxon>Betaproteobacteria</taxon>
        <taxon>Nitrosomonadales</taxon>
        <taxon>Sulfuricellaceae</taxon>
        <taxon>Sulfurimicrobium</taxon>
    </lineage>
</organism>
<protein>
    <submittedName>
        <fullName evidence="1">Uncharacterized protein</fullName>
    </submittedName>
</protein>
<gene>
    <name evidence="1" type="ORF">SKTS_11790</name>
</gene>
<dbReference type="Proteomes" id="UP000502260">
    <property type="component" value="Chromosome"/>
</dbReference>
<reference evidence="2" key="1">
    <citation type="submission" date="2020-03" db="EMBL/GenBank/DDBJ databases">
        <title>Complete genome sequence of sulfur-oxidizing bacterium skT11.</title>
        <authorList>
            <person name="Kanda M."/>
            <person name="Kojima H."/>
            <person name="Fukui M."/>
        </authorList>
    </citation>
    <scope>NUCLEOTIDE SEQUENCE [LARGE SCALE GENOMIC DNA]</scope>
    <source>
        <strain evidence="2">skT11</strain>
    </source>
</reference>
<name>A0A6F8V8Y3_9PROT</name>
<accession>A0A6F8V8Y3</accession>
<sequence>MAAMKRASVPDVTSTELWVVETAIKERWGAGVVEVQVADSDIRLEPTDREMTSCPTLYWTDDTAHFVIFKVGDGLYRSQFFYSKREQYGTGRREYDDLAECVSLLLKMEADHRSTRPADN</sequence>